<protein>
    <submittedName>
        <fullName evidence="3">Flavin reductase-like protein</fullName>
    </submittedName>
</protein>
<dbReference type="Gene3D" id="2.30.110.10">
    <property type="entry name" value="Electron Transport, Fmn-binding Protein, Chain A"/>
    <property type="match status" value="1"/>
</dbReference>
<dbReference type="Proteomes" id="UP000266313">
    <property type="component" value="Chromosome"/>
</dbReference>
<gene>
    <name evidence="3" type="ORF">sS8_3767</name>
</gene>
<evidence type="ECO:0000259" key="2">
    <source>
        <dbReference type="SMART" id="SM00903"/>
    </source>
</evidence>
<dbReference type="PANTHER" id="PTHR30466:SF1">
    <property type="entry name" value="FMN REDUCTASE (NADH) RUTF"/>
    <property type="match status" value="1"/>
</dbReference>
<dbReference type="AlphaFoldDB" id="A0A250KW24"/>
<dbReference type="PANTHER" id="PTHR30466">
    <property type="entry name" value="FLAVIN REDUCTASE"/>
    <property type="match status" value="1"/>
</dbReference>
<evidence type="ECO:0000313" key="4">
    <source>
        <dbReference type="Proteomes" id="UP000266313"/>
    </source>
</evidence>
<keyword evidence="1" id="KW-0560">Oxidoreductase</keyword>
<evidence type="ECO:0000256" key="1">
    <source>
        <dbReference type="ARBA" id="ARBA00023002"/>
    </source>
</evidence>
<dbReference type="SMART" id="SM00903">
    <property type="entry name" value="Flavin_Reduct"/>
    <property type="match status" value="1"/>
</dbReference>
<feature type="domain" description="Flavin reductase like" evidence="2">
    <location>
        <begin position="9"/>
        <end position="154"/>
    </location>
</feature>
<name>A0A250KW24_9GAMM</name>
<dbReference type="GO" id="GO:0042602">
    <property type="term" value="F:riboflavin reductase (NADPH) activity"/>
    <property type="evidence" value="ECO:0007669"/>
    <property type="project" value="TreeGrafter"/>
</dbReference>
<dbReference type="EMBL" id="AP017928">
    <property type="protein sequence ID" value="BBA35704.1"/>
    <property type="molecule type" value="Genomic_DNA"/>
</dbReference>
<reference evidence="3 4" key="1">
    <citation type="submission" date="2016-12" db="EMBL/GenBank/DDBJ databases">
        <title>Genome sequencing of Methylocaldum marinum.</title>
        <authorList>
            <person name="Takeuchi M."/>
            <person name="Kamagata Y."/>
            <person name="Hiraoka S."/>
            <person name="Oshima K."/>
            <person name="Hattori M."/>
            <person name="Iwasaki W."/>
        </authorList>
    </citation>
    <scope>NUCLEOTIDE SEQUENCE [LARGE SCALE GENOMIC DNA]</scope>
    <source>
        <strain evidence="3 4">S8</strain>
    </source>
</reference>
<organism evidence="3 4">
    <name type="scientific">Methylocaldum marinum</name>
    <dbReference type="NCBI Taxonomy" id="1432792"/>
    <lineage>
        <taxon>Bacteria</taxon>
        <taxon>Pseudomonadati</taxon>
        <taxon>Pseudomonadota</taxon>
        <taxon>Gammaproteobacteria</taxon>
        <taxon>Methylococcales</taxon>
        <taxon>Methylococcaceae</taxon>
        <taxon>Methylocaldum</taxon>
    </lineage>
</organism>
<dbReference type="Pfam" id="PF01613">
    <property type="entry name" value="Flavin_Reduct"/>
    <property type="match status" value="1"/>
</dbReference>
<sequence>MSQVIADLFRRITCGVYVIGVAADSRYNAFTAAWVMPVSFNPLLLALSINPRHSSYELLTQGKSFSVNVLSRQQLDLARHFGGPATIDKLASVAWRKGRNGTPLLIDALAWFECGLTGECPAGDHVLALGRVIDGNLLKPDAAPLTYRETGDMDGAAAIFPDRFS</sequence>
<dbReference type="InterPro" id="IPR050268">
    <property type="entry name" value="NADH-dep_flavin_reductase"/>
</dbReference>
<dbReference type="RefSeq" id="WP_119631004.1">
    <property type="nucleotide sequence ID" value="NZ_AP017928.1"/>
</dbReference>
<dbReference type="SUPFAM" id="SSF50475">
    <property type="entry name" value="FMN-binding split barrel"/>
    <property type="match status" value="1"/>
</dbReference>
<dbReference type="GO" id="GO:0010181">
    <property type="term" value="F:FMN binding"/>
    <property type="evidence" value="ECO:0007669"/>
    <property type="project" value="InterPro"/>
</dbReference>
<proteinExistence type="predicted"/>
<dbReference type="InterPro" id="IPR002563">
    <property type="entry name" value="Flavin_Rdtase-like_dom"/>
</dbReference>
<keyword evidence="4" id="KW-1185">Reference proteome</keyword>
<dbReference type="KEGG" id="mmai:sS8_3767"/>
<evidence type="ECO:0000313" key="3">
    <source>
        <dbReference type="EMBL" id="BBA35704.1"/>
    </source>
</evidence>
<dbReference type="InterPro" id="IPR012349">
    <property type="entry name" value="Split_barrel_FMN-bd"/>
</dbReference>
<accession>A0A250KW24</accession>
<dbReference type="OrthoDB" id="6401628at2"/>